<evidence type="ECO:0000256" key="6">
    <source>
        <dbReference type="ARBA" id="ARBA00023295"/>
    </source>
</evidence>
<accession>A0ABR3PT23</accession>
<dbReference type="PANTHER" id="PTHR22600">
    <property type="entry name" value="BETA-HEXOSAMINIDASE"/>
    <property type="match status" value="1"/>
</dbReference>
<name>A0ABR3PT23_9TREE</name>
<evidence type="ECO:0000313" key="12">
    <source>
        <dbReference type="Proteomes" id="UP001565368"/>
    </source>
</evidence>
<dbReference type="Proteomes" id="UP001565368">
    <property type="component" value="Unassembled WGS sequence"/>
</dbReference>
<organism evidence="11 12">
    <name type="scientific">Vanrija albida</name>
    <dbReference type="NCBI Taxonomy" id="181172"/>
    <lineage>
        <taxon>Eukaryota</taxon>
        <taxon>Fungi</taxon>
        <taxon>Dikarya</taxon>
        <taxon>Basidiomycota</taxon>
        <taxon>Agaricomycotina</taxon>
        <taxon>Tremellomycetes</taxon>
        <taxon>Trichosporonales</taxon>
        <taxon>Trichosporonaceae</taxon>
        <taxon>Vanrija</taxon>
    </lineage>
</organism>
<keyword evidence="11" id="KW-0413">Isomerase</keyword>
<evidence type="ECO:0000256" key="3">
    <source>
        <dbReference type="ARBA" id="ARBA00022729"/>
    </source>
</evidence>
<evidence type="ECO:0000256" key="4">
    <source>
        <dbReference type="ARBA" id="ARBA00022801"/>
    </source>
</evidence>
<dbReference type="PRINTS" id="PR00738">
    <property type="entry name" value="GLHYDRLASE20"/>
</dbReference>
<keyword evidence="6 7" id="KW-0326">Glycosidase</keyword>
<dbReference type="SUPFAM" id="SSF51445">
    <property type="entry name" value="(Trans)glycosidases"/>
    <property type="match status" value="1"/>
</dbReference>
<sequence length="564" mass="61132">MHPQTLLALAALLAPPAAALNLWPAPASHTRGNATVCLGARFRIAVPRDAPADLRAAAARTQEGIRASRHTFLSPARGAEFLAGGCAAYLDELVLAYSGGRADTIAAAATLPVEKRAEAEAYTLDVGVGGRATATAASSLGLLRALTTFENLWFKFHPKAHGDATTYAPYAPYHIDDRPAFPWRAVLLDTSRHFFSVATIKRQLDIMSLVKLNVLHWHIVDSQSWPLALKAFPRLAATGAYSPAEVYSEAQVKSIVQYAAERGIYVVVETDTPGHTSIIYDAYPDYIACFEKRPWTAYANEPPAGQLRFADQKVTAFVSSLFRSIASLTRSAYFGTGGDELNVKCYDEDAPTQAVLKANNWTLEDALKNFTVQTHDTLRGAGKTPVVWEEMAIAHGDTGLDPATVVQVWISSDSVKQVADRGLRIVHASREYLYLDCGQGGWVTADGGLNSWCDPYKTWARIYSFDPYNGTTPAQRAQVLGGQASLWAEQTDEANIDGQLWPRAAALAEVLWTGGGDGGFPLSAVAVTARLQDIRYRIVDRGVRAVPIQPEWCALRPGQCNLAG</sequence>
<keyword evidence="3 8" id="KW-0732">Signal</keyword>
<dbReference type="InterPro" id="IPR015883">
    <property type="entry name" value="Glyco_hydro_20_cat"/>
</dbReference>
<dbReference type="PANTHER" id="PTHR22600:SF26">
    <property type="entry name" value="BETA-N-ACETYLHEXOSAMINIDASE"/>
    <property type="match status" value="1"/>
</dbReference>
<comment type="catalytic activity">
    <reaction evidence="1 7">
        <text>Hydrolysis of terminal non-reducing N-acetyl-D-hexosamine residues in N-acetyl-beta-D-hexosaminides.</text>
        <dbReference type="EC" id="3.2.1.52"/>
    </reaction>
</comment>
<dbReference type="Gene3D" id="3.30.379.10">
    <property type="entry name" value="Chitobiase/beta-hexosaminidase domain 2-like"/>
    <property type="match status" value="1"/>
</dbReference>
<evidence type="ECO:0000256" key="2">
    <source>
        <dbReference type="ARBA" id="ARBA00006285"/>
    </source>
</evidence>
<feature type="domain" description="Beta-hexosaminidase eukaryotic type N-terminal" evidence="10">
    <location>
        <begin position="22"/>
        <end position="150"/>
    </location>
</feature>
<dbReference type="GeneID" id="95989962"/>
<dbReference type="Pfam" id="PF14845">
    <property type="entry name" value="Glycohydro_20b2"/>
    <property type="match status" value="1"/>
</dbReference>
<protein>
    <recommendedName>
        <fullName evidence="7">Beta-hexosaminidase</fullName>
        <ecNumber evidence="7">3.2.1.52</ecNumber>
    </recommendedName>
</protein>
<dbReference type="InterPro" id="IPR017853">
    <property type="entry name" value="GH"/>
</dbReference>
<evidence type="ECO:0000256" key="7">
    <source>
        <dbReference type="PIRNR" id="PIRNR001093"/>
    </source>
</evidence>
<feature type="domain" description="Glycoside hydrolase family 20 catalytic" evidence="9">
    <location>
        <begin position="181"/>
        <end position="514"/>
    </location>
</feature>
<dbReference type="InterPro" id="IPR029019">
    <property type="entry name" value="HEX_eukaryotic_N"/>
</dbReference>
<dbReference type="EC" id="3.2.1.52" evidence="7"/>
<evidence type="ECO:0000256" key="8">
    <source>
        <dbReference type="SAM" id="SignalP"/>
    </source>
</evidence>
<comment type="caution">
    <text evidence="11">The sequence shown here is derived from an EMBL/GenBank/DDBJ whole genome shotgun (WGS) entry which is preliminary data.</text>
</comment>
<proteinExistence type="inferred from homology"/>
<dbReference type="InterPro" id="IPR025705">
    <property type="entry name" value="Beta_hexosaminidase_sua/sub"/>
</dbReference>
<dbReference type="CDD" id="cd06562">
    <property type="entry name" value="GH20_HexA_HexB-like"/>
    <property type="match status" value="1"/>
</dbReference>
<evidence type="ECO:0000259" key="9">
    <source>
        <dbReference type="Pfam" id="PF00728"/>
    </source>
</evidence>
<evidence type="ECO:0000256" key="5">
    <source>
        <dbReference type="ARBA" id="ARBA00023180"/>
    </source>
</evidence>
<dbReference type="Gene3D" id="3.20.20.80">
    <property type="entry name" value="Glycosidases"/>
    <property type="match status" value="1"/>
</dbReference>
<feature type="chain" id="PRO_5047404447" description="Beta-hexosaminidase" evidence="8">
    <location>
        <begin position="20"/>
        <end position="564"/>
    </location>
</feature>
<gene>
    <name evidence="11" type="primary">NAG1_3</name>
    <name evidence="11" type="ORF">Q8F55_008919</name>
</gene>
<dbReference type="EMBL" id="JBBXJM010000007">
    <property type="protein sequence ID" value="KAL1405292.1"/>
    <property type="molecule type" value="Genomic_DNA"/>
</dbReference>
<comment type="similarity">
    <text evidence="2 7">Belongs to the glycosyl hydrolase 20 family.</text>
</comment>
<keyword evidence="4 7" id="KW-0378">Hydrolase</keyword>
<evidence type="ECO:0000256" key="1">
    <source>
        <dbReference type="ARBA" id="ARBA00001231"/>
    </source>
</evidence>
<reference evidence="11 12" key="1">
    <citation type="submission" date="2023-08" db="EMBL/GenBank/DDBJ databases">
        <title>Annotated Genome Sequence of Vanrija albida AlHP1.</title>
        <authorList>
            <person name="Herzog R."/>
        </authorList>
    </citation>
    <scope>NUCLEOTIDE SEQUENCE [LARGE SCALE GENOMIC DNA]</scope>
    <source>
        <strain evidence="11 12">AlHP1</strain>
    </source>
</reference>
<dbReference type="RefSeq" id="XP_069205236.1">
    <property type="nucleotide sequence ID" value="XM_069357299.1"/>
</dbReference>
<keyword evidence="5" id="KW-0325">Glycoprotein</keyword>
<evidence type="ECO:0000259" key="10">
    <source>
        <dbReference type="Pfam" id="PF14845"/>
    </source>
</evidence>
<dbReference type="GO" id="GO:0016853">
    <property type="term" value="F:isomerase activity"/>
    <property type="evidence" value="ECO:0007669"/>
    <property type="project" value="UniProtKB-KW"/>
</dbReference>
<feature type="signal peptide" evidence="8">
    <location>
        <begin position="1"/>
        <end position="19"/>
    </location>
</feature>
<dbReference type="InterPro" id="IPR029018">
    <property type="entry name" value="Hex-like_dom2"/>
</dbReference>
<dbReference type="GO" id="GO:0004563">
    <property type="term" value="F:beta-N-acetylhexosaminidase activity"/>
    <property type="evidence" value="ECO:0007669"/>
    <property type="project" value="UniProtKB-EC"/>
</dbReference>
<keyword evidence="12" id="KW-1185">Reference proteome</keyword>
<dbReference type="Pfam" id="PF00728">
    <property type="entry name" value="Glyco_hydro_20"/>
    <property type="match status" value="1"/>
</dbReference>
<dbReference type="PIRSF" id="PIRSF001093">
    <property type="entry name" value="B-hxosamndse_ab_euk"/>
    <property type="match status" value="1"/>
</dbReference>
<evidence type="ECO:0000313" key="11">
    <source>
        <dbReference type="EMBL" id="KAL1405292.1"/>
    </source>
</evidence>
<dbReference type="SUPFAM" id="SSF55545">
    <property type="entry name" value="beta-N-acetylhexosaminidase-like domain"/>
    <property type="match status" value="1"/>
</dbReference>